<dbReference type="AlphaFoldDB" id="A0A918GPU9"/>
<dbReference type="InterPro" id="IPR011990">
    <property type="entry name" value="TPR-like_helical_dom_sf"/>
</dbReference>
<organism evidence="2 3">
    <name type="scientific">Actinokineospora fastidiosa</name>
    <dbReference type="NCBI Taxonomy" id="1816"/>
    <lineage>
        <taxon>Bacteria</taxon>
        <taxon>Bacillati</taxon>
        <taxon>Actinomycetota</taxon>
        <taxon>Actinomycetes</taxon>
        <taxon>Pseudonocardiales</taxon>
        <taxon>Pseudonocardiaceae</taxon>
        <taxon>Actinokineospora</taxon>
    </lineage>
</organism>
<feature type="domain" description="CHAT" evidence="1">
    <location>
        <begin position="615"/>
        <end position="841"/>
    </location>
</feature>
<reference evidence="2" key="2">
    <citation type="submission" date="2020-09" db="EMBL/GenBank/DDBJ databases">
        <authorList>
            <person name="Sun Q."/>
            <person name="Ohkuma M."/>
        </authorList>
    </citation>
    <scope>NUCLEOTIDE SEQUENCE</scope>
    <source>
        <strain evidence="2">JCM 3276</strain>
    </source>
</reference>
<keyword evidence="3" id="KW-1185">Reference proteome</keyword>
<evidence type="ECO:0000313" key="2">
    <source>
        <dbReference type="EMBL" id="GGS52501.1"/>
    </source>
</evidence>
<dbReference type="EMBL" id="BMRB01000006">
    <property type="protein sequence ID" value="GGS52501.1"/>
    <property type="molecule type" value="Genomic_DNA"/>
</dbReference>
<accession>A0A918GPU9</accession>
<dbReference type="InterPro" id="IPR024983">
    <property type="entry name" value="CHAT_dom"/>
</dbReference>
<dbReference type="SUPFAM" id="SSF48452">
    <property type="entry name" value="TPR-like"/>
    <property type="match status" value="1"/>
</dbReference>
<gene>
    <name evidence="2" type="ORF">GCM10010171_54470</name>
</gene>
<dbReference type="Pfam" id="PF12770">
    <property type="entry name" value="CHAT"/>
    <property type="match status" value="1"/>
</dbReference>
<dbReference type="Proteomes" id="UP000660680">
    <property type="component" value="Unassembled WGS sequence"/>
</dbReference>
<evidence type="ECO:0000313" key="3">
    <source>
        <dbReference type="Proteomes" id="UP000660680"/>
    </source>
</evidence>
<dbReference type="RefSeq" id="WP_189213454.1">
    <property type="nucleotide sequence ID" value="NZ_BMRB01000006.1"/>
</dbReference>
<comment type="caution">
    <text evidence="2">The sequence shown here is derived from an EMBL/GenBank/DDBJ whole genome shotgun (WGS) entry which is preliminary data.</text>
</comment>
<sequence>MASDRERVLRRAGRFQERARQAVYAYRFADARTALRSALAALDTVDHTGDADLVTMRVRVLVSLAYSDAEGAGKGLDALDAAERLLPQIPAGPRRRELQGLVEQQRGFLLIRAGRGDEGMRLLDSAVHHLETVLELGVGDPDVLAGLHINRSLVFIERADTAGAVAELRRSVDLAERYDLNLVGIKARHNIGYIAYMSGDLPTALRDFERAARECLAHAPSLVPVVRLDQARALLAAGLPQDAARHLEDALPLLRKQRAGQDAAEVEVTLAASALLDDRVRDARRWARSAERRFIRRGNQRWAAVAALAGLRAETAGALSAGRVPGSLPAVAVKLAEELRGLGLVDETALALMLAVRLELRRGDREAARSLLAQVPRPRPTTPVDHRMLLRLCRAELAVADGNRRRALAEARSGLTELGTARDRMGGLDLVCGTAVHGRQLGELAVRLTLRGRPRALYDWLERTRAQVYRYEPLPEIDDPRIAQTAAELRRSRREAQLARLSGRPVAPLEKQTAALEREVVRLGWYASPWGRPRPVAPLDAVAAALGSTALVEYASSGGDLVAVVVADGVTRLVRLGSMAEAAEWAARLYNDLNALAPDVLPPPIAAVVRDCAVRSAGRLDELLVRPLLPVIGDRDLVVVPTGELYAVQWGSLPSLVGRPVVVAPSATAWHTAATSPGAPSDRVLLARGPNLTGRVTEGVSLRGIYPDAIDLDDEHATVAEVLSALDGAALAHVAAHGEHESTNALFSQLELADGPLFAYEVARLPRPPRQVVLAACELALSYVRPGDEALGYAGALLAAGVPTVIAATSRVGDEAAATAMVDYHQRLRAGHPPARALAEAVAVDPYRRPFVCLGSG</sequence>
<proteinExistence type="predicted"/>
<evidence type="ECO:0000259" key="1">
    <source>
        <dbReference type="Pfam" id="PF12770"/>
    </source>
</evidence>
<reference evidence="2" key="1">
    <citation type="journal article" date="2014" name="Int. J. Syst. Evol. Microbiol.">
        <title>Complete genome sequence of Corynebacterium casei LMG S-19264T (=DSM 44701T), isolated from a smear-ripened cheese.</title>
        <authorList>
            <consortium name="US DOE Joint Genome Institute (JGI-PGF)"/>
            <person name="Walter F."/>
            <person name="Albersmeier A."/>
            <person name="Kalinowski J."/>
            <person name="Ruckert C."/>
        </authorList>
    </citation>
    <scope>NUCLEOTIDE SEQUENCE</scope>
    <source>
        <strain evidence="2">JCM 3276</strain>
    </source>
</reference>
<dbReference type="Gene3D" id="1.25.40.10">
    <property type="entry name" value="Tetratricopeptide repeat domain"/>
    <property type="match status" value="1"/>
</dbReference>
<name>A0A918GPU9_9PSEU</name>
<protein>
    <recommendedName>
        <fullName evidence="1">CHAT domain-containing protein</fullName>
    </recommendedName>
</protein>